<dbReference type="InterPro" id="IPR001623">
    <property type="entry name" value="DnaJ_domain"/>
</dbReference>
<dbReference type="InterPro" id="IPR001305">
    <property type="entry name" value="HSP_DnaJ_Cys-rich_dom"/>
</dbReference>
<comment type="caution">
    <text evidence="7">The sequence shown here is derived from an EMBL/GenBank/DDBJ whole genome shotgun (WGS) entry which is preliminary data.</text>
</comment>
<feature type="domain" description="Chaperone DnaJ C-terminal" evidence="6">
    <location>
        <begin position="165"/>
        <end position="288"/>
    </location>
</feature>
<evidence type="ECO:0000313" key="7">
    <source>
        <dbReference type="EMBL" id="CAG8748588.1"/>
    </source>
</evidence>
<dbReference type="SUPFAM" id="SSF46565">
    <property type="entry name" value="Chaperone J-domain"/>
    <property type="match status" value="1"/>
</dbReference>
<gene>
    <name evidence="7" type="ORF">CPELLU_LOCUS14561</name>
</gene>
<dbReference type="PRINTS" id="PR00625">
    <property type="entry name" value="JDOMAIN"/>
</dbReference>
<evidence type="ECO:0000256" key="3">
    <source>
        <dbReference type="ARBA" id="ARBA00022771"/>
    </source>
</evidence>
<evidence type="ECO:0000256" key="4">
    <source>
        <dbReference type="ARBA" id="ARBA00022833"/>
    </source>
</evidence>
<keyword evidence="2" id="KW-0677">Repeat</keyword>
<dbReference type="EMBL" id="CAJVQA010017397">
    <property type="protein sequence ID" value="CAG8748588.1"/>
    <property type="molecule type" value="Genomic_DNA"/>
</dbReference>
<dbReference type="InterPro" id="IPR044713">
    <property type="entry name" value="DNJA1/2-like"/>
</dbReference>
<dbReference type="InterPro" id="IPR036869">
    <property type="entry name" value="J_dom_sf"/>
</dbReference>
<evidence type="ECO:0000256" key="5">
    <source>
        <dbReference type="SAM" id="MobiDB-lite"/>
    </source>
</evidence>
<dbReference type="SUPFAM" id="SSF57938">
    <property type="entry name" value="DnaJ/Hsp40 cysteine-rich domain"/>
    <property type="match status" value="1"/>
</dbReference>
<dbReference type="Gene3D" id="2.10.230.10">
    <property type="entry name" value="Heat shock protein DnaJ, cysteine-rich domain"/>
    <property type="match status" value="1"/>
</dbReference>
<dbReference type="Pfam" id="PF01556">
    <property type="entry name" value="DnaJ_C"/>
    <property type="match status" value="1"/>
</dbReference>
<evidence type="ECO:0000256" key="1">
    <source>
        <dbReference type="ARBA" id="ARBA00022723"/>
    </source>
</evidence>
<reference evidence="7" key="1">
    <citation type="submission" date="2021-06" db="EMBL/GenBank/DDBJ databases">
        <authorList>
            <person name="Kallberg Y."/>
            <person name="Tangrot J."/>
            <person name="Rosling A."/>
        </authorList>
    </citation>
    <scope>NUCLEOTIDE SEQUENCE</scope>
    <source>
        <strain evidence="7">FL966</strain>
    </source>
</reference>
<organism evidence="7 8">
    <name type="scientific">Cetraspora pellucida</name>
    <dbReference type="NCBI Taxonomy" id="1433469"/>
    <lineage>
        <taxon>Eukaryota</taxon>
        <taxon>Fungi</taxon>
        <taxon>Fungi incertae sedis</taxon>
        <taxon>Mucoromycota</taxon>
        <taxon>Glomeromycotina</taxon>
        <taxon>Glomeromycetes</taxon>
        <taxon>Diversisporales</taxon>
        <taxon>Gigasporaceae</taxon>
        <taxon>Cetraspora</taxon>
    </lineage>
</organism>
<keyword evidence="4" id="KW-0862">Zinc</keyword>
<dbReference type="GO" id="GO:0051082">
    <property type="term" value="F:unfolded protein binding"/>
    <property type="evidence" value="ECO:0007669"/>
    <property type="project" value="InterPro"/>
</dbReference>
<proteinExistence type="predicted"/>
<dbReference type="AlphaFoldDB" id="A0A9N9NPC7"/>
<dbReference type="InterPro" id="IPR002939">
    <property type="entry name" value="DnaJ_C"/>
</dbReference>
<dbReference type="InterPro" id="IPR036410">
    <property type="entry name" value="HSP_DnaJ_Cys-rich_dom_sf"/>
</dbReference>
<name>A0A9N9NPC7_9GLOM</name>
<dbReference type="SUPFAM" id="SSF49493">
    <property type="entry name" value="HSP40/DnaJ peptide-binding domain"/>
    <property type="match status" value="1"/>
</dbReference>
<feature type="region of interest" description="Disordered" evidence="5">
    <location>
        <begin position="55"/>
        <end position="75"/>
    </location>
</feature>
<dbReference type="GO" id="GO:0008270">
    <property type="term" value="F:zinc ion binding"/>
    <property type="evidence" value="ECO:0007669"/>
    <property type="project" value="UniProtKB-KW"/>
</dbReference>
<evidence type="ECO:0000259" key="6">
    <source>
        <dbReference type="Pfam" id="PF01556"/>
    </source>
</evidence>
<dbReference type="Gene3D" id="1.10.287.110">
    <property type="entry name" value="DnaJ domain"/>
    <property type="match status" value="1"/>
</dbReference>
<dbReference type="CDD" id="cd10719">
    <property type="entry name" value="DnaJ_zf"/>
    <property type="match status" value="1"/>
</dbReference>
<keyword evidence="3" id="KW-0863">Zinc-finger</keyword>
<dbReference type="Proteomes" id="UP000789759">
    <property type="component" value="Unassembled WGS sequence"/>
</dbReference>
<dbReference type="PANTHER" id="PTHR43888">
    <property type="entry name" value="DNAJ-LIKE-2, ISOFORM A-RELATED"/>
    <property type="match status" value="1"/>
</dbReference>
<dbReference type="Gene3D" id="2.60.260.20">
    <property type="entry name" value="Urease metallochaperone UreE, N-terminal domain"/>
    <property type="match status" value="1"/>
</dbReference>
<dbReference type="GO" id="GO:0006457">
    <property type="term" value="P:protein folding"/>
    <property type="evidence" value="ECO:0007669"/>
    <property type="project" value="InterPro"/>
</dbReference>
<evidence type="ECO:0000256" key="2">
    <source>
        <dbReference type="ARBA" id="ARBA00022737"/>
    </source>
</evidence>
<protein>
    <submittedName>
        <fullName evidence="7">21937_t:CDS:1</fullName>
    </submittedName>
</protein>
<keyword evidence="1" id="KW-0479">Metal-binding</keyword>
<dbReference type="InterPro" id="IPR008971">
    <property type="entry name" value="HSP40/DnaJ_pept-bd"/>
</dbReference>
<dbReference type="GO" id="GO:0030544">
    <property type="term" value="F:Hsp70 protein binding"/>
    <property type="evidence" value="ECO:0007669"/>
    <property type="project" value="InterPro"/>
</dbReference>
<accession>A0A9N9NPC7</accession>
<dbReference type="OrthoDB" id="10256793at2759"/>
<feature type="non-terminal residue" evidence="7">
    <location>
        <position position="290"/>
    </location>
</feature>
<keyword evidence="8" id="KW-1185">Reference proteome</keyword>
<sequence length="290" mass="32790">IDFTDYQFSPMFADEEDNNTANVVPCDLSLAPIIQYNQLILGLFSATEKMIVVDKEETNPRETSKSEGEKRKAEEQMKEINQAYGVLGDKEKKQRYDAYGSEEAFFRPSGGTDFERFRRSSPIIDEIFSSFMQDFDFRGGTEYWQDRARAANREKKSQPGQDLVFSLPLTQKELISGTKKKVAFSVTRICSRCQQTGTDTKCVICKGQGVINTVQQTFLGNFRLQTTCPRCQGSCPQCLGRKFVIRKKTLEISVPTGLKPNQKVRFRGTGNDSLHGGTRGDVYFVIKVVD</sequence>
<evidence type="ECO:0000313" key="8">
    <source>
        <dbReference type="Proteomes" id="UP000789759"/>
    </source>
</evidence>